<keyword evidence="3" id="KW-1185">Reference proteome</keyword>
<feature type="transmembrane region" description="Helical" evidence="1">
    <location>
        <begin position="94"/>
        <end position="116"/>
    </location>
</feature>
<name>A0ABW3AIK0_9MICO</name>
<dbReference type="EMBL" id="JBHTII010000001">
    <property type="protein sequence ID" value="MFD0790431.1"/>
    <property type="molecule type" value="Genomic_DNA"/>
</dbReference>
<evidence type="ECO:0000313" key="3">
    <source>
        <dbReference type="Proteomes" id="UP001597055"/>
    </source>
</evidence>
<evidence type="ECO:0000256" key="1">
    <source>
        <dbReference type="SAM" id="Phobius"/>
    </source>
</evidence>
<organism evidence="2 3">
    <name type="scientific">Microbacterium insulae</name>
    <dbReference type="NCBI Taxonomy" id="483014"/>
    <lineage>
        <taxon>Bacteria</taxon>
        <taxon>Bacillati</taxon>
        <taxon>Actinomycetota</taxon>
        <taxon>Actinomycetes</taxon>
        <taxon>Micrococcales</taxon>
        <taxon>Microbacteriaceae</taxon>
        <taxon>Microbacterium</taxon>
    </lineage>
</organism>
<evidence type="ECO:0000313" key="2">
    <source>
        <dbReference type="EMBL" id="MFD0790431.1"/>
    </source>
</evidence>
<keyword evidence="1" id="KW-1133">Transmembrane helix</keyword>
<keyword evidence="1" id="KW-0472">Membrane</keyword>
<feature type="transmembrane region" description="Helical" evidence="1">
    <location>
        <begin position="128"/>
        <end position="151"/>
    </location>
</feature>
<protein>
    <recommendedName>
        <fullName evidence="4">Holin of 3TMs, for gene-transfer release</fullName>
    </recommendedName>
</protein>
<keyword evidence="1" id="KW-0812">Transmembrane</keyword>
<accession>A0ABW3AIK0</accession>
<dbReference type="RefSeq" id="WP_204978254.1">
    <property type="nucleotide sequence ID" value="NZ_JBHTII010000001.1"/>
</dbReference>
<comment type="caution">
    <text evidence="2">The sequence shown here is derived from an EMBL/GenBank/DDBJ whole genome shotgun (WGS) entry which is preliminary data.</text>
</comment>
<reference evidence="3" key="1">
    <citation type="journal article" date="2019" name="Int. J. Syst. Evol. Microbiol.">
        <title>The Global Catalogue of Microorganisms (GCM) 10K type strain sequencing project: providing services to taxonomists for standard genome sequencing and annotation.</title>
        <authorList>
            <consortium name="The Broad Institute Genomics Platform"/>
            <consortium name="The Broad Institute Genome Sequencing Center for Infectious Disease"/>
            <person name="Wu L."/>
            <person name="Ma J."/>
        </authorList>
    </citation>
    <scope>NUCLEOTIDE SEQUENCE [LARGE SCALE GENOMIC DNA]</scope>
    <source>
        <strain evidence="3">CCUG 54523</strain>
    </source>
</reference>
<dbReference type="Proteomes" id="UP001597055">
    <property type="component" value="Unassembled WGS sequence"/>
</dbReference>
<proteinExistence type="predicted"/>
<gene>
    <name evidence="2" type="ORF">ACFQ0P_08475</name>
</gene>
<evidence type="ECO:0008006" key="4">
    <source>
        <dbReference type="Google" id="ProtNLM"/>
    </source>
</evidence>
<sequence>MIRVHLDDTRELFTAPEPDPFAGRFERESGAEQIVEQAGGRGMAAPLAVHVELDRPPTHPESQVRDALDAYWRDETSRAKAARRRIWNRGLKELAVGALFLAGCLALSASLAAVTWPADWVGDFVTEGLVIIGWIALWHPVDMLLFEPWALTARLRALRRLVGSEVRVTSAGTTPA</sequence>